<name>A0A8S1R456_9CILI</name>
<evidence type="ECO:0000313" key="3">
    <source>
        <dbReference type="Proteomes" id="UP000692954"/>
    </source>
</evidence>
<protein>
    <submittedName>
        <fullName evidence="2">Uncharacterized protein</fullName>
    </submittedName>
</protein>
<evidence type="ECO:0000256" key="1">
    <source>
        <dbReference type="SAM" id="MobiDB-lite"/>
    </source>
</evidence>
<keyword evidence="3" id="KW-1185">Reference proteome</keyword>
<evidence type="ECO:0000313" key="2">
    <source>
        <dbReference type="EMBL" id="CAD8122449.1"/>
    </source>
</evidence>
<dbReference type="OrthoDB" id="10377952at2759"/>
<reference evidence="2" key="1">
    <citation type="submission" date="2021-01" db="EMBL/GenBank/DDBJ databases">
        <authorList>
            <consortium name="Genoscope - CEA"/>
            <person name="William W."/>
        </authorList>
    </citation>
    <scope>NUCLEOTIDE SEQUENCE</scope>
</reference>
<proteinExistence type="predicted"/>
<dbReference type="Proteomes" id="UP000692954">
    <property type="component" value="Unassembled WGS sequence"/>
</dbReference>
<dbReference type="AlphaFoldDB" id="A0A8S1R456"/>
<sequence length="96" mass="11455">MDFKEFKTNQYERKNRFNDKIKQEAFQLVSMSIATTIRDAIQITKEAKRRCLSGESLGKVFHGNSNKYKKNTFESRIVNKVQKRKNDKKYQQSQQM</sequence>
<dbReference type="EMBL" id="CAJJDN010000138">
    <property type="protein sequence ID" value="CAD8122449.1"/>
    <property type="molecule type" value="Genomic_DNA"/>
</dbReference>
<organism evidence="2 3">
    <name type="scientific">Paramecium sonneborni</name>
    <dbReference type="NCBI Taxonomy" id="65129"/>
    <lineage>
        <taxon>Eukaryota</taxon>
        <taxon>Sar</taxon>
        <taxon>Alveolata</taxon>
        <taxon>Ciliophora</taxon>
        <taxon>Intramacronucleata</taxon>
        <taxon>Oligohymenophorea</taxon>
        <taxon>Peniculida</taxon>
        <taxon>Parameciidae</taxon>
        <taxon>Paramecium</taxon>
    </lineage>
</organism>
<comment type="caution">
    <text evidence="2">The sequence shown here is derived from an EMBL/GenBank/DDBJ whole genome shotgun (WGS) entry which is preliminary data.</text>
</comment>
<accession>A0A8S1R456</accession>
<feature type="region of interest" description="Disordered" evidence="1">
    <location>
        <begin position="72"/>
        <end position="96"/>
    </location>
</feature>
<gene>
    <name evidence="2" type="ORF">PSON_ATCC_30995.1.T1380123</name>
</gene>